<name>A0ABW4WSY3_9BACT</name>
<sequence>MQENFADRLYAIHRTSNGGVPKAASYHFCDRLLELLFPQLSNHRFNSAHEVEVHLEVLRLELTRILLGIGLRSEQKALHIASAFMEQLPWIHDQLQQDAQSITDGDPAAQNINEVVSTYPGFWAVTVYRIAHALYMLDVPLLPRLLTEYAHGRTGVEIHPGAQIGSHFCIDHGTGIVIGETAVIGDHVKLYQGVTLGALSVDKSMANTKRHPTIEHDVVIYAGATILGGNTVIGAYSTIGGNVWLTESVPAYSRVYHKAQIRVSRSADPADALNFSI</sequence>
<dbReference type="PANTHER" id="PTHR42811">
    <property type="entry name" value="SERINE ACETYLTRANSFERASE"/>
    <property type="match status" value="1"/>
</dbReference>
<evidence type="ECO:0000256" key="2">
    <source>
        <dbReference type="ARBA" id="ARBA00022679"/>
    </source>
</evidence>
<keyword evidence="1" id="KW-0028">Amino-acid biosynthesis</keyword>
<reference evidence="5" key="1">
    <citation type="journal article" date="2019" name="Int. J. Syst. Evol. Microbiol.">
        <title>The Global Catalogue of Microorganisms (GCM) 10K type strain sequencing project: providing services to taxonomists for standard genome sequencing and annotation.</title>
        <authorList>
            <consortium name="The Broad Institute Genomics Platform"/>
            <consortium name="The Broad Institute Genome Sequencing Center for Infectious Disease"/>
            <person name="Wu L."/>
            <person name="Ma J."/>
        </authorList>
    </citation>
    <scope>NUCLEOTIDE SEQUENCE [LARGE SCALE GENOMIC DNA]</scope>
    <source>
        <strain evidence="5">JCM 16545</strain>
    </source>
</reference>
<dbReference type="SUPFAM" id="SSF51161">
    <property type="entry name" value="Trimeric LpxA-like enzymes"/>
    <property type="match status" value="1"/>
</dbReference>
<dbReference type="NCBIfam" id="NF041874">
    <property type="entry name" value="EPS_EpsC"/>
    <property type="match status" value="1"/>
</dbReference>
<keyword evidence="5" id="KW-1185">Reference proteome</keyword>
<accession>A0ABW4WSY3</accession>
<gene>
    <name evidence="4" type="primary">epsC</name>
    <name evidence="4" type="ORF">ACFSKU_03085</name>
</gene>
<dbReference type="Gene3D" id="1.10.3130.10">
    <property type="entry name" value="serine acetyltransferase, domain 1"/>
    <property type="match status" value="1"/>
</dbReference>
<keyword evidence="3" id="KW-0012">Acyltransferase</keyword>
<dbReference type="InterPro" id="IPR053376">
    <property type="entry name" value="Serine_acetyltransferase"/>
</dbReference>
<evidence type="ECO:0000313" key="4">
    <source>
        <dbReference type="EMBL" id="MFD2065853.1"/>
    </source>
</evidence>
<dbReference type="EMBL" id="JBHUHV010000011">
    <property type="protein sequence ID" value="MFD2065853.1"/>
    <property type="molecule type" value="Genomic_DNA"/>
</dbReference>
<dbReference type="RefSeq" id="WP_229962272.1">
    <property type="nucleotide sequence ID" value="NZ_JAJJWI010000020.1"/>
</dbReference>
<evidence type="ECO:0000256" key="3">
    <source>
        <dbReference type="ARBA" id="ARBA00023315"/>
    </source>
</evidence>
<dbReference type="InterPro" id="IPR045304">
    <property type="entry name" value="LbH_SAT"/>
</dbReference>
<comment type="caution">
    <text evidence="4">The sequence shown here is derived from an EMBL/GenBank/DDBJ whole genome shotgun (WGS) entry which is preliminary data.</text>
</comment>
<dbReference type="InterPro" id="IPR042122">
    <property type="entry name" value="Ser_AcTrfase_N_sf"/>
</dbReference>
<proteinExistence type="predicted"/>
<keyword evidence="2" id="KW-0808">Transferase</keyword>
<dbReference type="InterPro" id="IPR011004">
    <property type="entry name" value="Trimer_LpxA-like_sf"/>
</dbReference>
<dbReference type="Gene3D" id="2.160.10.10">
    <property type="entry name" value="Hexapeptide repeat proteins"/>
    <property type="match status" value="1"/>
</dbReference>
<dbReference type="CDD" id="cd03354">
    <property type="entry name" value="LbH_SAT"/>
    <property type="match status" value="1"/>
</dbReference>
<evidence type="ECO:0000313" key="5">
    <source>
        <dbReference type="Proteomes" id="UP001597369"/>
    </source>
</evidence>
<protein>
    <submittedName>
        <fullName evidence="4">Serine O-acetyltransferase EpsC</fullName>
    </submittedName>
</protein>
<dbReference type="Proteomes" id="UP001597369">
    <property type="component" value="Unassembled WGS sequence"/>
</dbReference>
<evidence type="ECO:0000256" key="1">
    <source>
        <dbReference type="ARBA" id="ARBA00022605"/>
    </source>
</evidence>
<organism evidence="4 5">
    <name type="scientific">Pontibacter silvestris</name>
    <dbReference type="NCBI Taxonomy" id="2305183"/>
    <lineage>
        <taxon>Bacteria</taxon>
        <taxon>Pseudomonadati</taxon>
        <taxon>Bacteroidota</taxon>
        <taxon>Cytophagia</taxon>
        <taxon>Cytophagales</taxon>
        <taxon>Hymenobacteraceae</taxon>
        <taxon>Pontibacter</taxon>
    </lineage>
</organism>